<proteinExistence type="predicted"/>
<sequence>MTSSTSSTAPMPAGRVTLYHREHAQRQRKKSVGHVVPAVVLVFTALDALTGREPLSWVTGAEFVVGAAYLGLMLREWRHLKQRPFHHERVAWLELAAAGVLALEGYHIWHRHHEAELLSGVHKVHVLPFLYGTLAAFFVVLAFNLHRVGQRRHLHLHEEGFSGRLRLLGPAFHVRWADVTAVEPVGAADLLVHHESGAAQRISFADLHDGPAHRDRVVAHAAARLRGSE</sequence>
<name>A0A4V1ZAK1_9BACT</name>
<evidence type="ECO:0000313" key="3">
    <source>
        <dbReference type="Proteomes" id="UP000294155"/>
    </source>
</evidence>
<dbReference type="Proteomes" id="UP000294155">
    <property type="component" value="Unassembled WGS sequence"/>
</dbReference>
<protein>
    <submittedName>
        <fullName evidence="2">Uncharacterized protein</fullName>
    </submittedName>
</protein>
<dbReference type="EMBL" id="SEWE01000029">
    <property type="protein sequence ID" value="RYU78468.1"/>
    <property type="molecule type" value="Genomic_DNA"/>
</dbReference>
<comment type="caution">
    <text evidence="2">The sequence shown here is derived from an EMBL/GenBank/DDBJ whole genome shotgun (WGS) entry which is preliminary data.</text>
</comment>
<gene>
    <name evidence="2" type="ORF">EWM57_13765</name>
</gene>
<dbReference type="RefSeq" id="WP_129921737.1">
    <property type="nucleotide sequence ID" value="NZ_SEWE01000029.1"/>
</dbReference>
<keyword evidence="1" id="KW-0812">Transmembrane</keyword>
<dbReference type="AlphaFoldDB" id="A0A4V1ZAK1"/>
<accession>A0A4V1ZAK1</accession>
<evidence type="ECO:0000256" key="1">
    <source>
        <dbReference type="SAM" id="Phobius"/>
    </source>
</evidence>
<keyword evidence="3" id="KW-1185">Reference proteome</keyword>
<feature type="transmembrane region" description="Helical" evidence="1">
    <location>
        <begin position="90"/>
        <end position="109"/>
    </location>
</feature>
<organism evidence="2 3">
    <name type="scientific">Hymenobacter persicinus</name>
    <dbReference type="NCBI Taxonomy" id="2025506"/>
    <lineage>
        <taxon>Bacteria</taxon>
        <taxon>Pseudomonadati</taxon>
        <taxon>Bacteroidota</taxon>
        <taxon>Cytophagia</taxon>
        <taxon>Cytophagales</taxon>
        <taxon>Hymenobacteraceae</taxon>
        <taxon>Hymenobacter</taxon>
    </lineage>
</organism>
<reference evidence="2 3" key="1">
    <citation type="submission" date="2019-02" db="EMBL/GenBank/DDBJ databases">
        <title>Bacterial novel species isolated from soil.</title>
        <authorList>
            <person name="Jung H.-Y."/>
        </authorList>
    </citation>
    <scope>NUCLEOTIDE SEQUENCE [LARGE SCALE GENOMIC DNA]</scope>
    <source>
        <strain evidence="2 3">1-3-3-3</strain>
    </source>
</reference>
<keyword evidence="1" id="KW-0472">Membrane</keyword>
<dbReference type="OrthoDB" id="882322at2"/>
<feature type="transmembrane region" description="Helical" evidence="1">
    <location>
        <begin position="129"/>
        <end position="146"/>
    </location>
</feature>
<evidence type="ECO:0000313" key="2">
    <source>
        <dbReference type="EMBL" id="RYU78468.1"/>
    </source>
</evidence>
<feature type="transmembrane region" description="Helical" evidence="1">
    <location>
        <begin position="31"/>
        <end position="49"/>
    </location>
</feature>
<feature type="transmembrane region" description="Helical" evidence="1">
    <location>
        <begin position="55"/>
        <end position="74"/>
    </location>
</feature>
<keyword evidence="1" id="KW-1133">Transmembrane helix</keyword>